<evidence type="ECO:0000256" key="2">
    <source>
        <dbReference type="ARBA" id="ARBA00022692"/>
    </source>
</evidence>
<evidence type="ECO:0000313" key="7">
    <source>
        <dbReference type="Proteomes" id="UP001398420"/>
    </source>
</evidence>
<feature type="transmembrane region" description="Helical" evidence="5">
    <location>
        <begin position="43"/>
        <end position="63"/>
    </location>
</feature>
<evidence type="ECO:0000256" key="3">
    <source>
        <dbReference type="ARBA" id="ARBA00022989"/>
    </source>
</evidence>
<dbReference type="RefSeq" id="WP_068450068.1">
    <property type="nucleotide sequence ID" value="NZ_CP147847.1"/>
</dbReference>
<feature type="transmembrane region" description="Helical" evidence="5">
    <location>
        <begin position="69"/>
        <end position="89"/>
    </location>
</feature>
<dbReference type="Pfam" id="PF09685">
    <property type="entry name" value="MamF_MmsF"/>
    <property type="match status" value="1"/>
</dbReference>
<gene>
    <name evidence="6" type="ORF">AAF454_11130</name>
</gene>
<dbReference type="EMBL" id="JBCEWA010000008">
    <property type="protein sequence ID" value="MEL5988954.1"/>
    <property type="molecule type" value="Genomic_DNA"/>
</dbReference>
<comment type="caution">
    <text evidence="6">The sequence shown here is derived from an EMBL/GenBank/DDBJ whole genome shotgun (WGS) entry which is preliminary data.</text>
</comment>
<name>A0ABU9LMF6_9BACL</name>
<protein>
    <submittedName>
        <fullName evidence="6">DUF4870 domain-containing protein</fullName>
    </submittedName>
</protein>
<evidence type="ECO:0000313" key="6">
    <source>
        <dbReference type="EMBL" id="MEL5988954.1"/>
    </source>
</evidence>
<reference evidence="6 7" key="1">
    <citation type="submission" date="2024-04" db="EMBL/GenBank/DDBJ databases">
        <authorList>
            <person name="Wu Y.S."/>
            <person name="Zhang L."/>
        </authorList>
    </citation>
    <scope>NUCLEOTIDE SEQUENCE [LARGE SCALE GENOMIC DNA]</scope>
    <source>
        <strain evidence="6 7">KG-01</strain>
    </source>
</reference>
<keyword evidence="7" id="KW-1185">Reference proteome</keyword>
<feature type="transmembrane region" description="Helical" evidence="5">
    <location>
        <begin position="15"/>
        <end position="31"/>
    </location>
</feature>
<proteinExistence type="predicted"/>
<sequence length="104" mass="11883">MEQDNKWIKVVLHSSAYYLPILLPLLFMLLIDDSRVKSLSLQALLFQIVMSILIGISVVFSYVLIGIPFLIVFGLMGFIVPIIGIIRALQGEYWNYPIVGRWVK</sequence>
<comment type="subcellular location">
    <subcellularLocation>
        <location evidence="1">Membrane</location>
        <topology evidence="1">Multi-pass membrane protein</topology>
    </subcellularLocation>
</comment>
<keyword evidence="2 5" id="KW-0812">Transmembrane</keyword>
<dbReference type="Proteomes" id="UP001398420">
    <property type="component" value="Unassembled WGS sequence"/>
</dbReference>
<organism evidence="6 7">
    <name type="scientific">Kurthia gibsonii</name>
    <dbReference type="NCBI Taxonomy" id="33946"/>
    <lineage>
        <taxon>Bacteria</taxon>
        <taxon>Bacillati</taxon>
        <taxon>Bacillota</taxon>
        <taxon>Bacilli</taxon>
        <taxon>Bacillales</taxon>
        <taxon>Caryophanaceae</taxon>
        <taxon>Kurthia</taxon>
    </lineage>
</organism>
<evidence type="ECO:0000256" key="1">
    <source>
        <dbReference type="ARBA" id="ARBA00004141"/>
    </source>
</evidence>
<keyword evidence="4 5" id="KW-0472">Membrane</keyword>
<keyword evidence="3 5" id="KW-1133">Transmembrane helix</keyword>
<dbReference type="InterPro" id="IPR019109">
    <property type="entry name" value="MamF_MmsF"/>
</dbReference>
<evidence type="ECO:0000256" key="4">
    <source>
        <dbReference type="ARBA" id="ARBA00023136"/>
    </source>
</evidence>
<accession>A0ABU9LMF6</accession>
<evidence type="ECO:0000256" key="5">
    <source>
        <dbReference type="SAM" id="Phobius"/>
    </source>
</evidence>